<evidence type="ECO:0000256" key="1">
    <source>
        <dbReference type="ARBA" id="ARBA00001974"/>
    </source>
</evidence>
<reference evidence="8 9" key="1">
    <citation type="submission" date="2018-08" db="EMBL/GenBank/DDBJ databases">
        <title>Sequencing the genomes of 1000 actinobacteria strains.</title>
        <authorList>
            <person name="Klenk H.-P."/>
        </authorList>
    </citation>
    <scope>NUCLEOTIDE SEQUENCE [LARGE SCALE GENOMIC DNA]</scope>
    <source>
        <strain evidence="8 9">DSM 43927</strain>
    </source>
</reference>
<keyword evidence="9" id="KW-1185">Reference proteome</keyword>
<dbReference type="PANTHER" id="PTHR42973:SF39">
    <property type="entry name" value="FAD-BINDING PCMH-TYPE DOMAIN-CONTAINING PROTEIN"/>
    <property type="match status" value="1"/>
</dbReference>
<accession>A0A3D9SRM9</accession>
<dbReference type="SUPFAM" id="SSF56176">
    <property type="entry name" value="FAD-binding/transporter-associated domain-like"/>
    <property type="match status" value="1"/>
</dbReference>
<dbReference type="EMBL" id="QTTT01000001">
    <property type="protein sequence ID" value="REE97140.1"/>
    <property type="molecule type" value="Genomic_DNA"/>
</dbReference>
<keyword evidence="4" id="KW-0274">FAD</keyword>
<organism evidence="8 9">
    <name type="scientific">Thermomonospora umbrina</name>
    <dbReference type="NCBI Taxonomy" id="111806"/>
    <lineage>
        <taxon>Bacteria</taxon>
        <taxon>Bacillati</taxon>
        <taxon>Actinomycetota</taxon>
        <taxon>Actinomycetes</taxon>
        <taxon>Streptosporangiales</taxon>
        <taxon>Thermomonosporaceae</taxon>
        <taxon>Thermomonospora</taxon>
    </lineage>
</organism>
<name>A0A3D9SRM9_9ACTN</name>
<dbReference type="GO" id="GO:0071949">
    <property type="term" value="F:FAD binding"/>
    <property type="evidence" value="ECO:0007669"/>
    <property type="project" value="InterPro"/>
</dbReference>
<feature type="region of interest" description="Disordered" evidence="6">
    <location>
        <begin position="18"/>
        <end position="43"/>
    </location>
</feature>
<dbReference type="PROSITE" id="PS51318">
    <property type="entry name" value="TAT"/>
    <property type="match status" value="1"/>
</dbReference>
<feature type="domain" description="FAD-binding PCMH-type" evidence="7">
    <location>
        <begin position="79"/>
        <end position="248"/>
    </location>
</feature>
<gene>
    <name evidence="8" type="ORF">DFJ69_2597</name>
</gene>
<dbReference type="Gene3D" id="3.40.462.20">
    <property type="match status" value="1"/>
</dbReference>
<dbReference type="RefSeq" id="WP_170177632.1">
    <property type="nucleotide sequence ID" value="NZ_QTTT01000001.1"/>
</dbReference>
<evidence type="ECO:0000313" key="9">
    <source>
        <dbReference type="Proteomes" id="UP000256661"/>
    </source>
</evidence>
<keyword evidence="3" id="KW-0285">Flavoprotein</keyword>
<dbReference type="PROSITE" id="PS51387">
    <property type="entry name" value="FAD_PCMH"/>
    <property type="match status" value="1"/>
</dbReference>
<dbReference type="AlphaFoldDB" id="A0A3D9SRM9"/>
<dbReference type="InterPro" id="IPR006094">
    <property type="entry name" value="Oxid_FAD_bind_N"/>
</dbReference>
<evidence type="ECO:0000256" key="2">
    <source>
        <dbReference type="ARBA" id="ARBA00005466"/>
    </source>
</evidence>
<keyword evidence="5" id="KW-0560">Oxidoreductase</keyword>
<dbReference type="GO" id="GO:0016491">
    <property type="term" value="F:oxidoreductase activity"/>
    <property type="evidence" value="ECO:0007669"/>
    <property type="project" value="UniProtKB-KW"/>
</dbReference>
<sequence length="503" mass="54489">MHKRREVLRAGATVTAGGLAAGLPGTGTSEAAPVPAQTAGPEASAWNDLRSHLSPAARLCRPGDQAYVRLARPWNLRYTHRRPAAILTCATSKDVQSAVRWARTHGVPLVPRSGGHNYAGHSTTSGLLLNLRGINQVVPHGDRLWVGGGATNSDVYQAGTARTGLYFPGGRCAGVGVAGLTLGGGLGFNDRKWGLTCDRLVATEVVLADGTLVRAGERENADLFWACRGGAGGNFGVNVGFLYDAVHVARQVATTFDLTFALRQGVTVMGLVQEILQRDTTGDLDLRVTFVNHGNGPGDCRVLVLGQYLGDESALRYLIAPLLALGPAREVLRQSDFWTAQHRLAMFGEQEALATKSLVPDHWLGPETVAAVMDWIRRWQPGVRGNVTHVTLFAMGGRTAEVDPHETAFPHRNATFVIDVGAVWKAGSSREVVQRLLDQITTIHRRLSRDLETTAAYVNFPDPDLVDWQTAYYGANYARLLRVKRRYDGDNVFTYRQAIGSTL</sequence>
<comment type="caution">
    <text evidence="8">The sequence shown here is derived from an EMBL/GenBank/DDBJ whole genome shotgun (WGS) entry which is preliminary data.</text>
</comment>
<feature type="compositionally biased region" description="Low complexity" evidence="6">
    <location>
        <begin position="18"/>
        <end position="28"/>
    </location>
</feature>
<dbReference type="Pfam" id="PF01565">
    <property type="entry name" value="FAD_binding_4"/>
    <property type="match status" value="1"/>
</dbReference>
<dbReference type="InterPro" id="IPR036318">
    <property type="entry name" value="FAD-bd_PCMH-like_sf"/>
</dbReference>
<evidence type="ECO:0000256" key="6">
    <source>
        <dbReference type="SAM" id="MobiDB-lite"/>
    </source>
</evidence>
<evidence type="ECO:0000256" key="4">
    <source>
        <dbReference type="ARBA" id="ARBA00022827"/>
    </source>
</evidence>
<dbReference type="InterPro" id="IPR050416">
    <property type="entry name" value="FAD-linked_Oxidoreductase"/>
</dbReference>
<dbReference type="PANTHER" id="PTHR42973">
    <property type="entry name" value="BINDING OXIDOREDUCTASE, PUTATIVE (AFU_ORTHOLOGUE AFUA_1G17690)-RELATED"/>
    <property type="match status" value="1"/>
</dbReference>
<protein>
    <submittedName>
        <fullName evidence="8">FAD/FMN-containing dehydrogenase</fullName>
    </submittedName>
</protein>
<comment type="similarity">
    <text evidence="2">Belongs to the oxygen-dependent FAD-linked oxidoreductase family.</text>
</comment>
<dbReference type="PROSITE" id="PS00862">
    <property type="entry name" value="OX2_COVAL_FAD"/>
    <property type="match status" value="1"/>
</dbReference>
<dbReference type="InterPro" id="IPR006311">
    <property type="entry name" value="TAT_signal"/>
</dbReference>
<comment type="cofactor">
    <cofactor evidence="1">
        <name>FAD</name>
        <dbReference type="ChEBI" id="CHEBI:57692"/>
    </cofactor>
</comment>
<dbReference type="InterPro" id="IPR006093">
    <property type="entry name" value="Oxy_OxRdtase_FAD_BS"/>
</dbReference>
<dbReference type="Proteomes" id="UP000256661">
    <property type="component" value="Unassembled WGS sequence"/>
</dbReference>
<evidence type="ECO:0000256" key="3">
    <source>
        <dbReference type="ARBA" id="ARBA00022630"/>
    </source>
</evidence>
<evidence type="ECO:0000256" key="5">
    <source>
        <dbReference type="ARBA" id="ARBA00023002"/>
    </source>
</evidence>
<dbReference type="Gene3D" id="3.30.465.10">
    <property type="match status" value="1"/>
</dbReference>
<dbReference type="Pfam" id="PF08031">
    <property type="entry name" value="BBE"/>
    <property type="match status" value="1"/>
</dbReference>
<proteinExistence type="inferred from homology"/>
<dbReference type="InterPro" id="IPR016169">
    <property type="entry name" value="FAD-bd_PCMH_sub2"/>
</dbReference>
<evidence type="ECO:0000259" key="7">
    <source>
        <dbReference type="PROSITE" id="PS51387"/>
    </source>
</evidence>
<dbReference type="InterPro" id="IPR012951">
    <property type="entry name" value="BBE"/>
</dbReference>
<evidence type="ECO:0000313" key="8">
    <source>
        <dbReference type="EMBL" id="REE97140.1"/>
    </source>
</evidence>
<dbReference type="InterPro" id="IPR016166">
    <property type="entry name" value="FAD-bd_PCMH"/>
</dbReference>